<evidence type="ECO:0000313" key="4">
    <source>
        <dbReference type="EMBL" id="KAK8875349.1"/>
    </source>
</evidence>
<protein>
    <submittedName>
        <fullName evidence="4">UV excision repair protein RAD23 B</fullName>
    </submittedName>
</protein>
<dbReference type="Gene3D" id="1.10.8.10">
    <property type="entry name" value="DNA helicase RuvA subunit, C-terminal domain"/>
    <property type="match status" value="2"/>
</dbReference>
<sequence>MQVHFKTLSGDTHTVDLAQNATIGDARKLILNSNILSVENPIFKLLYDGEILPDDRSISDLNLQEASSIIIQLEPSDKTTTQKVNDADDNNEEDYEEESDEEIVVEPDNFESLVTELIDLGYERDACEAALRMTQYQVEAAANLLITENNQDVAFIENEKRRIEYENKRKEKIEQRKARRQRLNDENNISGKGDALDQGDDYDSYNDEEEEVITKRSTLGPFREVYEQYSQEEKDLVDKLSKKLGINTKTIIQVFEACERNAEAAESVLLKNNQ</sequence>
<feature type="domain" description="UBA" evidence="2">
    <location>
        <begin position="98"/>
        <end position="148"/>
    </location>
</feature>
<comment type="caution">
    <text evidence="4">The sequence shown here is derived from an EMBL/GenBank/DDBJ whole genome shotgun (WGS) entry which is preliminary data.</text>
</comment>
<dbReference type="PROSITE" id="PS50053">
    <property type="entry name" value="UBIQUITIN_2"/>
    <property type="match status" value="1"/>
</dbReference>
<dbReference type="InterPro" id="IPR015940">
    <property type="entry name" value="UBA"/>
</dbReference>
<dbReference type="InterPro" id="IPR029071">
    <property type="entry name" value="Ubiquitin-like_domsf"/>
</dbReference>
<dbReference type="PROSITE" id="PS50030">
    <property type="entry name" value="UBA"/>
    <property type="match status" value="1"/>
</dbReference>
<accession>A0ABR2JC94</accession>
<proteinExistence type="predicted"/>
<organism evidence="4 5">
    <name type="scientific">Tritrichomonas musculus</name>
    <dbReference type="NCBI Taxonomy" id="1915356"/>
    <lineage>
        <taxon>Eukaryota</taxon>
        <taxon>Metamonada</taxon>
        <taxon>Parabasalia</taxon>
        <taxon>Tritrichomonadida</taxon>
        <taxon>Tritrichomonadidae</taxon>
        <taxon>Tritrichomonas</taxon>
    </lineage>
</organism>
<dbReference type="Proteomes" id="UP001470230">
    <property type="component" value="Unassembled WGS sequence"/>
</dbReference>
<dbReference type="SUPFAM" id="SSF46934">
    <property type="entry name" value="UBA-like"/>
    <property type="match status" value="1"/>
</dbReference>
<dbReference type="SMART" id="SM00165">
    <property type="entry name" value="UBA"/>
    <property type="match status" value="1"/>
</dbReference>
<dbReference type="InterPro" id="IPR009060">
    <property type="entry name" value="UBA-like_sf"/>
</dbReference>
<feature type="domain" description="Ubiquitin-like" evidence="3">
    <location>
        <begin position="1"/>
        <end position="74"/>
    </location>
</feature>
<dbReference type="Pfam" id="PF22562">
    <property type="entry name" value="UBA_7"/>
    <property type="match status" value="1"/>
</dbReference>
<dbReference type="PANTHER" id="PTHR10621">
    <property type="entry name" value="UV EXCISION REPAIR PROTEIN RAD23"/>
    <property type="match status" value="1"/>
</dbReference>
<evidence type="ECO:0000259" key="2">
    <source>
        <dbReference type="PROSITE" id="PS50030"/>
    </source>
</evidence>
<dbReference type="PANTHER" id="PTHR10621:SF0">
    <property type="entry name" value="UV EXCISION REPAIR PROTEIN RAD23"/>
    <property type="match status" value="1"/>
</dbReference>
<dbReference type="Gene3D" id="3.10.20.90">
    <property type="entry name" value="Phosphatidylinositol 3-kinase Catalytic Subunit, Chain A, domain 1"/>
    <property type="match status" value="1"/>
</dbReference>
<dbReference type="EMBL" id="JAPFFF010000012">
    <property type="protein sequence ID" value="KAK8875349.1"/>
    <property type="molecule type" value="Genomic_DNA"/>
</dbReference>
<gene>
    <name evidence="4" type="ORF">M9Y10_005514</name>
</gene>
<reference evidence="4 5" key="1">
    <citation type="submission" date="2024-04" db="EMBL/GenBank/DDBJ databases">
        <title>Tritrichomonas musculus Genome.</title>
        <authorList>
            <person name="Alves-Ferreira E."/>
            <person name="Grigg M."/>
            <person name="Lorenzi H."/>
            <person name="Galac M."/>
        </authorList>
    </citation>
    <scope>NUCLEOTIDE SEQUENCE [LARGE SCALE GENOMIC DNA]</scope>
    <source>
        <strain evidence="4 5">EAF2021</strain>
    </source>
</reference>
<feature type="region of interest" description="Disordered" evidence="1">
    <location>
        <begin position="77"/>
        <end position="101"/>
    </location>
</feature>
<keyword evidence="5" id="KW-1185">Reference proteome</keyword>
<dbReference type="InterPro" id="IPR000626">
    <property type="entry name" value="Ubiquitin-like_dom"/>
</dbReference>
<dbReference type="Pfam" id="PF00240">
    <property type="entry name" value="ubiquitin"/>
    <property type="match status" value="1"/>
</dbReference>
<evidence type="ECO:0000313" key="5">
    <source>
        <dbReference type="Proteomes" id="UP001470230"/>
    </source>
</evidence>
<dbReference type="SMART" id="SM00213">
    <property type="entry name" value="UBQ"/>
    <property type="match status" value="1"/>
</dbReference>
<dbReference type="SUPFAM" id="SSF54236">
    <property type="entry name" value="Ubiquitin-like"/>
    <property type="match status" value="1"/>
</dbReference>
<feature type="compositionally biased region" description="Acidic residues" evidence="1">
    <location>
        <begin position="87"/>
        <end position="101"/>
    </location>
</feature>
<name>A0ABR2JC94_9EUKA</name>
<evidence type="ECO:0000259" key="3">
    <source>
        <dbReference type="PROSITE" id="PS50053"/>
    </source>
</evidence>
<evidence type="ECO:0000256" key="1">
    <source>
        <dbReference type="SAM" id="MobiDB-lite"/>
    </source>
</evidence>
<feature type="region of interest" description="Disordered" evidence="1">
    <location>
        <begin position="174"/>
        <end position="203"/>
    </location>
</feature>